<dbReference type="InterPro" id="IPR036282">
    <property type="entry name" value="Glutathione-S-Trfase_C_sf"/>
</dbReference>
<dbReference type="Proteomes" id="UP000233524">
    <property type="component" value="Unassembled WGS sequence"/>
</dbReference>
<proteinExistence type="inferred from homology"/>
<dbReference type="Gene3D" id="3.40.30.10">
    <property type="entry name" value="Glutaredoxin"/>
    <property type="match status" value="1"/>
</dbReference>
<dbReference type="CDD" id="cd10291">
    <property type="entry name" value="GST_C_YfcG_like"/>
    <property type="match status" value="1"/>
</dbReference>
<feature type="domain" description="GST C-terminal" evidence="3">
    <location>
        <begin position="97"/>
        <end position="221"/>
    </location>
</feature>
<dbReference type="SFLD" id="SFLDG01151">
    <property type="entry name" value="Main.2:_Nu-like"/>
    <property type="match status" value="1"/>
</dbReference>
<evidence type="ECO:0008006" key="6">
    <source>
        <dbReference type="Google" id="ProtNLM"/>
    </source>
</evidence>
<evidence type="ECO:0000259" key="3">
    <source>
        <dbReference type="PROSITE" id="PS50405"/>
    </source>
</evidence>
<dbReference type="CDD" id="cd03048">
    <property type="entry name" value="GST_N_Ure2p_like"/>
    <property type="match status" value="1"/>
</dbReference>
<dbReference type="PROSITE" id="PS50405">
    <property type="entry name" value="GST_CTER"/>
    <property type="match status" value="1"/>
</dbReference>
<evidence type="ECO:0000313" key="5">
    <source>
        <dbReference type="Proteomes" id="UP000233524"/>
    </source>
</evidence>
<keyword evidence="5" id="KW-1185">Reference proteome</keyword>
<evidence type="ECO:0000259" key="2">
    <source>
        <dbReference type="PROSITE" id="PS50404"/>
    </source>
</evidence>
<evidence type="ECO:0000313" key="4">
    <source>
        <dbReference type="EMBL" id="PKS11041.1"/>
    </source>
</evidence>
<feature type="domain" description="GST N-terminal" evidence="2">
    <location>
        <begin position="4"/>
        <end position="90"/>
    </location>
</feature>
<protein>
    <recommendedName>
        <fullName evidence="6">Glutathione S-transferase</fullName>
    </recommendedName>
</protein>
<comment type="similarity">
    <text evidence="1">Belongs to the GST superfamily.</text>
</comment>
<comment type="caution">
    <text evidence="4">The sequence shown here is derived from an EMBL/GenBank/DDBJ whole genome shotgun (WGS) entry which is preliminary data.</text>
</comment>
<dbReference type="Pfam" id="PF02798">
    <property type="entry name" value="GST_N"/>
    <property type="match status" value="1"/>
</dbReference>
<dbReference type="AlphaFoldDB" id="A0A2N3NF62"/>
<organism evidence="4 5">
    <name type="scientific">Lomentospora prolificans</name>
    <dbReference type="NCBI Taxonomy" id="41688"/>
    <lineage>
        <taxon>Eukaryota</taxon>
        <taxon>Fungi</taxon>
        <taxon>Dikarya</taxon>
        <taxon>Ascomycota</taxon>
        <taxon>Pezizomycotina</taxon>
        <taxon>Sordariomycetes</taxon>
        <taxon>Hypocreomycetidae</taxon>
        <taxon>Microascales</taxon>
        <taxon>Microascaceae</taxon>
        <taxon>Lomentospora</taxon>
    </lineage>
</organism>
<dbReference type="SFLD" id="SFLDG00358">
    <property type="entry name" value="Main_(cytGST)"/>
    <property type="match status" value="1"/>
</dbReference>
<dbReference type="EMBL" id="NLAX01000008">
    <property type="protein sequence ID" value="PKS11041.1"/>
    <property type="molecule type" value="Genomic_DNA"/>
</dbReference>
<dbReference type="PANTHER" id="PTHR44051:SF8">
    <property type="entry name" value="GLUTATHIONE S-TRANSFERASE GSTA"/>
    <property type="match status" value="1"/>
</dbReference>
<reference evidence="4 5" key="1">
    <citation type="journal article" date="2017" name="G3 (Bethesda)">
        <title>First Draft Genome Sequence of the Pathogenic Fungus Lomentospora prolificans (Formerly Scedosporium prolificans).</title>
        <authorList>
            <person name="Luo R."/>
            <person name="Zimin A."/>
            <person name="Workman R."/>
            <person name="Fan Y."/>
            <person name="Pertea G."/>
            <person name="Grossman N."/>
            <person name="Wear M.P."/>
            <person name="Jia B."/>
            <person name="Miller H."/>
            <person name="Casadevall A."/>
            <person name="Timp W."/>
            <person name="Zhang S.X."/>
            <person name="Salzberg S.L."/>
        </authorList>
    </citation>
    <scope>NUCLEOTIDE SEQUENCE [LARGE SCALE GENOMIC DNA]</scope>
    <source>
        <strain evidence="4 5">JHH-5317</strain>
    </source>
</reference>
<dbReference type="OrthoDB" id="422574at2759"/>
<dbReference type="InterPro" id="IPR036249">
    <property type="entry name" value="Thioredoxin-like_sf"/>
</dbReference>
<gene>
    <name evidence="4" type="ORF">jhhlp_002802</name>
</gene>
<dbReference type="InterPro" id="IPR040079">
    <property type="entry name" value="Glutathione_S-Trfase"/>
</dbReference>
<dbReference type="PROSITE" id="PS50404">
    <property type="entry name" value="GST_NTER"/>
    <property type="match status" value="1"/>
</dbReference>
<dbReference type="SUPFAM" id="SSF52833">
    <property type="entry name" value="Thioredoxin-like"/>
    <property type="match status" value="1"/>
</dbReference>
<dbReference type="InParanoid" id="A0A2N3NF62"/>
<dbReference type="VEuPathDB" id="FungiDB:jhhlp_002802"/>
<sequence>MPTKTDFHLYTAGTPNGYKVSILLEELGLEYKTTAISLQKNTQKEPWFLEINPNGRIPALTDTFEDGKPIRIFESGSILQYLVERYDKDHKVSYPYGSREYWEVNNWLHWQMGGLGPMQGQANHFKRYAPEHIQYGVDRYSNETRRLYRVLDTHLEKSTSGYLVGDKLTIADISIVGWVSAHAWAGIGLEEFPRLAQWLEKVKSREGVKRGFDVPEPKSTKKLTEEEIEKIAAETRNWVQSGMAEDAKKK</sequence>
<dbReference type="Gene3D" id="1.20.1050.10">
    <property type="match status" value="1"/>
</dbReference>
<dbReference type="SFLD" id="SFLDS00019">
    <property type="entry name" value="Glutathione_Transferase_(cytos"/>
    <property type="match status" value="1"/>
</dbReference>
<dbReference type="FunCoup" id="A0A2N3NF62">
    <property type="interactions" value="671"/>
</dbReference>
<dbReference type="InterPro" id="IPR010987">
    <property type="entry name" value="Glutathione-S-Trfase_C-like"/>
</dbReference>
<dbReference type="Pfam" id="PF14497">
    <property type="entry name" value="GST_C_3"/>
    <property type="match status" value="1"/>
</dbReference>
<dbReference type="FunFam" id="3.40.30.10:FF:000172">
    <property type="entry name" value="Glutathione S-transferase GstA"/>
    <property type="match status" value="1"/>
</dbReference>
<dbReference type="STRING" id="41688.A0A2N3NF62"/>
<evidence type="ECO:0000256" key="1">
    <source>
        <dbReference type="ARBA" id="ARBA00007409"/>
    </source>
</evidence>
<accession>A0A2N3NF62</accession>
<name>A0A2N3NF62_9PEZI</name>
<dbReference type="InterPro" id="IPR004045">
    <property type="entry name" value="Glutathione_S-Trfase_N"/>
</dbReference>
<dbReference type="InterPro" id="IPR004046">
    <property type="entry name" value="GST_C"/>
</dbReference>
<dbReference type="SUPFAM" id="SSF47616">
    <property type="entry name" value="GST C-terminal domain-like"/>
    <property type="match status" value="1"/>
</dbReference>
<dbReference type="PANTHER" id="PTHR44051">
    <property type="entry name" value="GLUTATHIONE S-TRANSFERASE-RELATED"/>
    <property type="match status" value="1"/>
</dbReference>